<dbReference type="InterPro" id="IPR036390">
    <property type="entry name" value="WH_DNA-bd_sf"/>
</dbReference>
<comment type="similarity">
    <text evidence="1">Belongs to the LysR transcriptional regulatory family.</text>
</comment>
<name>A0ABS0LPL5_9LACT</name>
<keyword evidence="3" id="KW-0238">DNA-binding</keyword>
<organism evidence="6 7">
    <name type="scientific">Facklamia lactis</name>
    <dbReference type="NCBI Taxonomy" id="2749967"/>
    <lineage>
        <taxon>Bacteria</taxon>
        <taxon>Bacillati</taxon>
        <taxon>Bacillota</taxon>
        <taxon>Bacilli</taxon>
        <taxon>Lactobacillales</taxon>
        <taxon>Aerococcaceae</taxon>
        <taxon>Facklamia</taxon>
    </lineage>
</organism>
<keyword evidence="7" id="KW-1185">Reference proteome</keyword>
<dbReference type="Pfam" id="PF03466">
    <property type="entry name" value="LysR_substrate"/>
    <property type="match status" value="1"/>
</dbReference>
<evidence type="ECO:0000256" key="2">
    <source>
        <dbReference type="ARBA" id="ARBA00023015"/>
    </source>
</evidence>
<comment type="caution">
    <text evidence="6">The sequence shown here is derived from an EMBL/GenBank/DDBJ whole genome shotgun (WGS) entry which is preliminary data.</text>
</comment>
<dbReference type="PROSITE" id="PS50931">
    <property type="entry name" value="HTH_LYSR"/>
    <property type="match status" value="1"/>
</dbReference>
<feature type="domain" description="HTH lysR-type" evidence="5">
    <location>
        <begin position="1"/>
        <end position="58"/>
    </location>
</feature>
<dbReference type="InterPro" id="IPR005119">
    <property type="entry name" value="LysR_subst-bd"/>
</dbReference>
<dbReference type="RefSeq" id="WP_197114769.1">
    <property type="nucleotide sequence ID" value="NZ_JACBXQ010000002.1"/>
</dbReference>
<keyword evidence="4" id="KW-0804">Transcription</keyword>
<accession>A0ABS0LPL5</accession>
<gene>
    <name evidence="6" type="ORF">HZY91_03320</name>
</gene>
<evidence type="ECO:0000259" key="5">
    <source>
        <dbReference type="PROSITE" id="PS50931"/>
    </source>
</evidence>
<evidence type="ECO:0000313" key="7">
    <source>
        <dbReference type="Proteomes" id="UP000721415"/>
    </source>
</evidence>
<dbReference type="SUPFAM" id="SSF53850">
    <property type="entry name" value="Periplasmic binding protein-like II"/>
    <property type="match status" value="1"/>
</dbReference>
<evidence type="ECO:0000313" key="6">
    <source>
        <dbReference type="EMBL" id="MBG9985922.1"/>
    </source>
</evidence>
<dbReference type="Proteomes" id="UP000721415">
    <property type="component" value="Unassembled WGS sequence"/>
</dbReference>
<dbReference type="Gene3D" id="1.10.10.10">
    <property type="entry name" value="Winged helix-like DNA-binding domain superfamily/Winged helix DNA-binding domain"/>
    <property type="match status" value="1"/>
</dbReference>
<dbReference type="EMBL" id="JACBXQ010000002">
    <property type="protein sequence ID" value="MBG9985922.1"/>
    <property type="molecule type" value="Genomic_DNA"/>
</dbReference>
<dbReference type="Pfam" id="PF00126">
    <property type="entry name" value="HTH_1"/>
    <property type="match status" value="1"/>
</dbReference>
<dbReference type="SUPFAM" id="SSF46785">
    <property type="entry name" value="Winged helix' DNA-binding domain"/>
    <property type="match status" value="1"/>
</dbReference>
<protein>
    <submittedName>
        <fullName evidence="6">LysR family transcriptional regulator</fullName>
    </submittedName>
</protein>
<dbReference type="InterPro" id="IPR000847">
    <property type="entry name" value="LysR_HTH_N"/>
</dbReference>
<keyword evidence="2" id="KW-0805">Transcription regulation</keyword>
<dbReference type="CDD" id="cd05466">
    <property type="entry name" value="PBP2_LTTR_substrate"/>
    <property type="match status" value="1"/>
</dbReference>
<dbReference type="PRINTS" id="PR00039">
    <property type="entry name" value="HTHLYSR"/>
</dbReference>
<sequence length="293" mass="33588">MKIKALQTFQVVAEELNLSKAAIKLNYSQPTVTKHIQYLEEELQTILLVRGEGKYQLTKAGHELYARSLKIIHELKAIEEIAIQGNGVQQLKLQGHDYYCYEYFMPAIKKMRAAYPGVKYSLIGSNNQDTVGKLLKGEIDVGIISGNMLPNDFKSVQIGEEKVGVCVNHTIFQEEYTTIDYLAKYPLVIDETEYYKSENIFPFLNEPLDIINTTSDEVVHEAILRHKTVGVVRLGRMAEDIDQERIKIVETLVVRDPIYLVINKSVRDNIVLAFYDITTEIANPRSKYRVRWV</sequence>
<evidence type="ECO:0000256" key="1">
    <source>
        <dbReference type="ARBA" id="ARBA00009437"/>
    </source>
</evidence>
<reference evidence="6 7" key="1">
    <citation type="submission" date="2020-07" db="EMBL/GenBank/DDBJ databases">
        <title>Facklamia lactis sp. nov., isolated from raw milk.</title>
        <authorList>
            <person name="Doll E.V."/>
            <person name="Huptas C."/>
            <person name="Staib L."/>
            <person name="Wenning M."/>
            <person name="Scherer S."/>
        </authorList>
    </citation>
    <scope>NUCLEOTIDE SEQUENCE [LARGE SCALE GENOMIC DNA]</scope>
    <source>
        <strain evidence="6 7">DSM 111018</strain>
    </source>
</reference>
<dbReference type="PANTHER" id="PTHR30126:SF40">
    <property type="entry name" value="HTH-TYPE TRANSCRIPTIONAL REGULATOR GLTR"/>
    <property type="match status" value="1"/>
</dbReference>
<proteinExistence type="inferred from homology"/>
<dbReference type="Gene3D" id="3.40.190.10">
    <property type="entry name" value="Periplasmic binding protein-like II"/>
    <property type="match status" value="2"/>
</dbReference>
<evidence type="ECO:0000256" key="3">
    <source>
        <dbReference type="ARBA" id="ARBA00023125"/>
    </source>
</evidence>
<evidence type="ECO:0000256" key="4">
    <source>
        <dbReference type="ARBA" id="ARBA00023163"/>
    </source>
</evidence>
<dbReference type="InterPro" id="IPR036388">
    <property type="entry name" value="WH-like_DNA-bd_sf"/>
</dbReference>
<dbReference type="PANTHER" id="PTHR30126">
    <property type="entry name" value="HTH-TYPE TRANSCRIPTIONAL REGULATOR"/>
    <property type="match status" value="1"/>
</dbReference>